<gene>
    <name evidence="1" type="ORF">R1flu_029028</name>
</gene>
<accession>A0ABD1XNF7</accession>
<organism evidence="1 2">
    <name type="scientific">Riccia fluitans</name>
    <dbReference type="NCBI Taxonomy" id="41844"/>
    <lineage>
        <taxon>Eukaryota</taxon>
        <taxon>Viridiplantae</taxon>
        <taxon>Streptophyta</taxon>
        <taxon>Embryophyta</taxon>
        <taxon>Marchantiophyta</taxon>
        <taxon>Marchantiopsida</taxon>
        <taxon>Marchantiidae</taxon>
        <taxon>Marchantiales</taxon>
        <taxon>Ricciaceae</taxon>
        <taxon>Riccia</taxon>
    </lineage>
</organism>
<reference evidence="1 2" key="1">
    <citation type="submission" date="2024-09" db="EMBL/GenBank/DDBJ databases">
        <title>Chromosome-scale assembly of Riccia fluitans.</title>
        <authorList>
            <person name="Paukszto L."/>
            <person name="Sawicki J."/>
            <person name="Karawczyk K."/>
            <person name="Piernik-Szablinska J."/>
            <person name="Szczecinska M."/>
            <person name="Mazdziarz M."/>
        </authorList>
    </citation>
    <scope>NUCLEOTIDE SEQUENCE [LARGE SCALE GENOMIC DNA]</scope>
    <source>
        <strain evidence="1">Rf_01</strain>
        <tissue evidence="1">Aerial parts of the thallus</tissue>
    </source>
</reference>
<dbReference type="Proteomes" id="UP001605036">
    <property type="component" value="Unassembled WGS sequence"/>
</dbReference>
<evidence type="ECO:0000313" key="2">
    <source>
        <dbReference type="Proteomes" id="UP001605036"/>
    </source>
</evidence>
<comment type="caution">
    <text evidence="1">The sequence shown here is derived from an EMBL/GenBank/DDBJ whole genome shotgun (WGS) entry which is preliminary data.</text>
</comment>
<sequence length="176" mass="19856">MLGVDGLGLWPRRLLDQGRMQLTQMWRLYRLQFFHVICDSGDRLILVSCGKRLSLRRYPSCLADCSHQFSWVLSGRGSDENLSYTRKGPVECDGTLKGHCSLATKLVRSAEAAWDLRWKTLPEWIDYYEAIPRSSSSSLLDSLQCQLVTLTFGNLETTQATLKQGNTLPAAEEQGP</sequence>
<keyword evidence="2" id="KW-1185">Reference proteome</keyword>
<name>A0ABD1XNF7_9MARC</name>
<proteinExistence type="predicted"/>
<dbReference type="EMBL" id="JBHFFA010000008">
    <property type="protein sequence ID" value="KAL2610455.1"/>
    <property type="molecule type" value="Genomic_DNA"/>
</dbReference>
<dbReference type="AlphaFoldDB" id="A0ABD1XNF7"/>
<evidence type="ECO:0000313" key="1">
    <source>
        <dbReference type="EMBL" id="KAL2610455.1"/>
    </source>
</evidence>
<protein>
    <submittedName>
        <fullName evidence="1">Uncharacterized protein</fullName>
    </submittedName>
</protein>